<gene>
    <name evidence="12" type="ORF">XAT740_LOCUS21772</name>
</gene>
<proteinExistence type="inferred from homology"/>
<dbReference type="Gene3D" id="2.10.110.30">
    <property type="match status" value="1"/>
</dbReference>
<evidence type="ECO:0000256" key="7">
    <source>
        <dbReference type="ARBA" id="ARBA00022833"/>
    </source>
</evidence>
<keyword evidence="6 10" id="KW-0833">Ubl conjugation pathway</keyword>
<accession>A0A814TVB9</accession>
<feature type="zinc finger region" description="UBR-type" evidence="9">
    <location>
        <begin position="73"/>
        <end position="144"/>
    </location>
</feature>
<evidence type="ECO:0000259" key="11">
    <source>
        <dbReference type="PROSITE" id="PS51157"/>
    </source>
</evidence>
<dbReference type="Proteomes" id="UP000663828">
    <property type="component" value="Unassembled WGS sequence"/>
</dbReference>
<dbReference type="FunFam" id="2.10.110.30:FF:000002">
    <property type="entry name" value="Putative e3 ubiquitin-protein ligase ubr3"/>
    <property type="match status" value="1"/>
</dbReference>
<keyword evidence="3 10" id="KW-0808">Transferase</keyword>
<keyword evidence="13" id="KW-1185">Reference proteome</keyword>
<keyword evidence="7 10" id="KW-0862">Zinc</keyword>
<feature type="domain" description="UBR-type" evidence="11">
    <location>
        <begin position="73"/>
        <end position="144"/>
    </location>
</feature>
<comment type="similarity">
    <text evidence="8 10">Belongs to the E3 ubiquitin-protein ligase UBR1-like family.</text>
</comment>
<dbReference type="PROSITE" id="PS51157">
    <property type="entry name" value="ZF_UBR"/>
    <property type="match status" value="1"/>
</dbReference>
<dbReference type="AlphaFoldDB" id="A0A814TVB9"/>
<comment type="pathway">
    <text evidence="2 10">Protein modification; protein ubiquitination.</text>
</comment>
<dbReference type="GO" id="GO:0008270">
    <property type="term" value="F:zinc ion binding"/>
    <property type="evidence" value="ECO:0007669"/>
    <property type="project" value="UniProtKB-UniRule"/>
</dbReference>
<dbReference type="Pfam" id="PF02207">
    <property type="entry name" value="zf-UBR"/>
    <property type="match status" value="1"/>
</dbReference>
<name>A0A814TVB9_ADIRI</name>
<dbReference type="GO" id="GO:0016567">
    <property type="term" value="P:protein ubiquitination"/>
    <property type="evidence" value="ECO:0007669"/>
    <property type="project" value="UniProtKB-UniRule"/>
</dbReference>
<comment type="caution">
    <text evidence="12">The sequence shown here is derived from an EMBL/GenBank/DDBJ whole genome shotgun (WGS) entry which is preliminary data.</text>
</comment>
<keyword evidence="5 10" id="KW-0863">Zinc-finger</keyword>
<keyword evidence="4 10" id="KW-0479">Metal-binding</keyword>
<dbReference type="GO" id="GO:0000151">
    <property type="term" value="C:ubiquitin ligase complex"/>
    <property type="evidence" value="ECO:0007669"/>
    <property type="project" value="TreeGrafter"/>
</dbReference>
<evidence type="ECO:0000256" key="6">
    <source>
        <dbReference type="ARBA" id="ARBA00022786"/>
    </source>
</evidence>
<dbReference type="PANTHER" id="PTHR21497">
    <property type="entry name" value="UBIQUITIN LIGASE E3 ALPHA-RELATED"/>
    <property type="match status" value="1"/>
</dbReference>
<dbReference type="CDD" id="cd19673">
    <property type="entry name" value="UBR-box_UBR3"/>
    <property type="match status" value="1"/>
</dbReference>
<protein>
    <recommendedName>
        <fullName evidence="10">E3 ubiquitin-protein ligase</fullName>
        <ecNumber evidence="10">2.3.2.27</ecNumber>
    </recommendedName>
</protein>
<evidence type="ECO:0000313" key="13">
    <source>
        <dbReference type="Proteomes" id="UP000663828"/>
    </source>
</evidence>
<sequence length="732" mass="84027">MDPSVSLPSPVFFYEYCMHNPSRAQRILNEIFDPHVSLRETITKHLTRIKSYISGQQTFDDFCRKMQKCNNSVLCGRVWIHPTISYRCRTCAINPSMSLCPDCFYAGNHAEHDVNMFRSLGGGVCDCGDETVMKCDGFCKQHGPNRISDGQVLVKYIRSAQIVLPRLITRFVQHLRSHASPTQSNLYVTIDEFDSLSPLFDLLDDLCDTGSTIRSIFTHCLLDTEMYKQLNEQSPLSDLRNITHDVYLQQLKETSNLSVPLLLQTDEFPESFVTQQAGCLLGEMLFWLMKYQISERLLKFSLMLLTESDFKDVFTQSFLNVYGIAIAQMIKTRNSREKMNLSRLVHISVQLFSNTHLTTRAIENYHLMEIILSSLHALFDRVKTSCQLQNRNTNCHFVIFEDDFSRSMHYWPMISDFMNILSHEHASRQLITKENFLLTWISIINGFQGMNVNHQKPEFDILHQSNTNYLFAFTIEIECCATALWTIIAHIMTPDFLNVTSVAINYLLITIKEWLSAIELKHHFDIRQDQITYHLPLHRYLSILSYVSLNYQDGLLNDLFSAESAAFLHCLAIFSLRIQVIVATLVNVNTFNEMIFKSFHVSDWLLQRPDINLAFDKSAYVTLLQGSLIVFASIIVFTPHIGSIYTNPSFCCIVNISGLDDFECRRTELIHALVLQDCLYSYLDEHIAEPKGLGGGKLDIQSILDDIAEYVPPTIDIVNGSKQGQYRLKGEL</sequence>
<comment type="function">
    <text evidence="10">Ubiquitin ligase protein which is a component of the N-end rule pathway. Recognizes and binds to proteins bearing specific N-terminal residues that are destabilizing according to the N-end rule, leading to their ubiquitination and subsequent degradation.</text>
</comment>
<evidence type="ECO:0000256" key="3">
    <source>
        <dbReference type="ARBA" id="ARBA00022679"/>
    </source>
</evidence>
<evidence type="ECO:0000256" key="5">
    <source>
        <dbReference type="ARBA" id="ARBA00022771"/>
    </source>
</evidence>
<dbReference type="GO" id="GO:0005737">
    <property type="term" value="C:cytoplasm"/>
    <property type="evidence" value="ECO:0007669"/>
    <property type="project" value="TreeGrafter"/>
</dbReference>
<dbReference type="InterPro" id="IPR003126">
    <property type="entry name" value="Znf_UBR"/>
</dbReference>
<evidence type="ECO:0000256" key="2">
    <source>
        <dbReference type="ARBA" id="ARBA00004906"/>
    </source>
</evidence>
<dbReference type="InterPro" id="IPR039164">
    <property type="entry name" value="UBR1-like"/>
</dbReference>
<evidence type="ECO:0000256" key="10">
    <source>
        <dbReference type="RuleBase" id="RU366018"/>
    </source>
</evidence>
<evidence type="ECO:0000256" key="1">
    <source>
        <dbReference type="ARBA" id="ARBA00000900"/>
    </source>
</evidence>
<dbReference type="PANTHER" id="PTHR21497:SF39">
    <property type="entry name" value="E3 UBIQUITIN-PROTEIN LIGASE UBR3"/>
    <property type="match status" value="1"/>
</dbReference>
<dbReference type="SMART" id="SM00396">
    <property type="entry name" value="ZnF_UBR1"/>
    <property type="match status" value="1"/>
</dbReference>
<dbReference type="UniPathway" id="UPA00143"/>
<evidence type="ECO:0000313" key="12">
    <source>
        <dbReference type="EMBL" id="CAF1166334.1"/>
    </source>
</evidence>
<dbReference type="GO" id="GO:0071596">
    <property type="term" value="P:ubiquitin-dependent protein catabolic process via the N-end rule pathway"/>
    <property type="evidence" value="ECO:0007669"/>
    <property type="project" value="UniProtKB-UniRule"/>
</dbReference>
<evidence type="ECO:0000256" key="9">
    <source>
        <dbReference type="PROSITE-ProRule" id="PRU00508"/>
    </source>
</evidence>
<evidence type="ECO:0000256" key="8">
    <source>
        <dbReference type="ARBA" id="ARBA00046341"/>
    </source>
</evidence>
<comment type="catalytic activity">
    <reaction evidence="1 10">
        <text>S-ubiquitinyl-[E2 ubiquitin-conjugating enzyme]-L-cysteine + [acceptor protein]-L-lysine = [E2 ubiquitin-conjugating enzyme]-L-cysteine + N(6)-ubiquitinyl-[acceptor protein]-L-lysine.</text>
        <dbReference type="EC" id="2.3.2.27"/>
    </reaction>
</comment>
<dbReference type="GO" id="GO:0061630">
    <property type="term" value="F:ubiquitin protein ligase activity"/>
    <property type="evidence" value="ECO:0007669"/>
    <property type="project" value="UniProtKB-UniRule"/>
</dbReference>
<reference evidence="12" key="1">
    <citation type="submission" date="2021-02" db="EMBL/GenBank/DDBJ databases">
        <authorList>
            <person name="Nowell W R."/>
        </authorList>
    </citation>
    <scope>NUCLEOTIDE SEQUENCE</scope>
</reference>
<dbReference type="EC" id="2.3.2.27" evidence="10"/>
<dbReference type="EMBL" id="CAJNOR010001573">
    <property type="protein sequence ID" value="CAF1166334.1"/>
    <property type="molecule type" value="Genomic_DNA"/>
</dbReference>
<organism evidence="12 13">
    <name type="scientific">Adineta ricciae</name>
    <name type="common">Rotifer</name>
    <dbReference type="NCBI Taxonomy" id="249248"/>
    <lineage>
        <taxon>Eukaryota</taxon>
        <taxon>Metazoa</taxon>
        <taxon>Spiralia</taxon>
        <taxon>Gnathifera</taxon>
        <taxon>Rotifera</taxon>
        <taxon>Eurotatoria</taxon>
        <taxon>Bdelloidea</taxon>
        <taxon>Adinetida</taxon>
        <taxon>Adinetidae</taxon>
        <taxon>Adineta</taxon>
    </lineage>
</organism>
<evidence type="ECO:0000256" key="4">
    <source>
        <dbReference type="ARBA" id="ARBA00022723"/>
    </source>
</evidence>